<dbReference type="EMBL" id="CP000685">
    <property type="protein sequence ID" value="ABQ06609.1"/>
    <property type="molecule type" value="Genomic_DNA"/>
</dbReference>
<keyword evidence="2" id="KW-1185">Reference proteome</keyword>
<dbReference type="HOGENOM" id="CLU_054942_0_0_10"/>
<organism evidence="1 2">
    <name type="scientific">Flavobacterium johnsoniae (strain ATCC 17061 / DSM 2064 / JCM 8514 / BCRC 14874 / CCUG 350202 / NBRC 14942 / NCIMB 11054 / UW101)</name>
    <name type="common">Cytophaga johnsonae</name>
    <dbReference type="NCBI Taxonomy" id="376686"/>
    <lineage>
        <taxon>Bacteria</taxon>
        <taxon>Pseudomonadati</taxon>
        <taxon>Bacteroidota</taxon>
        <taxon>Flavobacteriia</taxon>
        <taxon>Flavobacteriales</taxon>
        <taxon>Flavobacteriaceae</taxon>
        <taxon>Flavobacterium</taxon>
    </lineage>
</organism>
<dbReference type="AlphaFoldDB" id="A5FDW0"/>
<dbReference type="OrthoDB" id="5447244at2"/>
<proteinExistence type="predicted"/>
<dbReference type="GeneID" id="31766507"/>
<dbReference type="KEGG" id="fjo:Fjoh_3595"/>
<dbReference type="RefSeq" id="WP_012025576.1">
    <property type="nucleotide sequence ID" value="NC_009441.1"/>
</dbReference>
<evidence type="ECO:0000313" key="1">
    <source>
        <dbReference type="EMBL" id="ABQ06609.1"/>
    </source>
</evidence>
<dbReference type="eggNOG" id="ENOG502Z9Z0">
    <property type="taxonomic scope" value="Bacteria"/>
</dbReference>
<accession>A5FDW0</accession>
<dbReference type="Proteomes" id="UP000006694">
    <property type="component" value="Chromosome"/>
</dbReference>
<gene>
    <name evidence="1" type="ordered locus">Fjoh_3595</name>
</gene>
<sequence>MSELFRKYHLGHFIGEYRNNLFERIDKLEITDSTNISELAERLKSEFTIFPIIIGEPKPSQPIETTKKMYNPWGQLYNQNVLEITVTIPFEGNHKLFYCMPSRSTIVYLEDNVVIGNTNIKATITLTQFDEKAYFSEVNEIISTVSTNLPAIHDEIKPWNDRLENLIQQALESRKGIVSKKFDFMEKIGLKVNPNSTEYLVPPTITKKAIPTPVTETSKTVAKEKVPILQEEVYIDIREVLYNVGKAIERKPSLYKDKYEEDLRDIFLLFLETRYEAATGVGEAFNKKGKTDILLKYAKDGTNLFVAECKYWKGQKKLTEGIDQLLGYLTHRDTKTALIFFVDQKEITSVVSTIKSEISCHKNYSRHIKNTYEHSINYEFTLPDDSDKKIQVELMLFHFPKI</sequence>
<protein>
    <submittedName>
        <fullName evidence="1">Uncharacterized protein</fullName>
    </submittedName>
</protein>
<evidence type="ECO:0000313" key="2">
    <source>
        <dbReference type="Proteomes" id="UP000006694"/>
    </source>
</evidence>
<name>A5FDW0_FLAJ1</name>
<reference evidence="1 2" key="1">
    <citation type="journal article" date="2009" name="Appl. Environ. Microbiol.">
        <title>Novel features of the polysaccharide-digesting gliding bacterium Flavobacterium johnsoniae as revealed by genome sequence analysis.</title>
        <authorList>
            <person name="McBride M.J."/>
            <person name="Xie G."/>
            <person name="Martens E.C."/>
            <person name="Lapidus A."/>
            <person name="Henrissat B."/>
            <person name="Rhodes R.G."/>
            <person name="Goltsman E."/>
            <person name="Wang W."/>
            <person name="Xu J."/>
            <person name="Hunnicutt D.W."/>
            <person name="Staroscik A.M."/>
            <person name="Hoover T.R."/>
            <person name="Cheng Y.Q."/>
            <person name="Stein J.L."/>
        </authorList>
    </citation>
    <scope>NUCLEOTIDE SEQUENCE [LARGE SCALE GENOMIC DNA]</scope>
    <source>
        <strain evidence="2">ATCC 17061 / DSM 2064 / JCM 8514 / BCRC 14874 / CCUG 350202 / NBRC 14942 / NCIMB 11054 / UW101</strain>
    </source>
</reference>